<proteinExistence type="predicted"/>
<dbReference type="Proteomes" id="UP001437256">
    <property type="component" value="Unassembled WGS sequence"/>
</dbReference>
<comment type="caution">
    <text evidence="1">The sequence shown here is derived from an EMBL/GenBank/DDBJ whole genome shotgun (WGS) entry which is preliminary data.</text>
</comment>
<name>A0ABR3A4V2_9AGAR</name>
<evidence type="ECO:0000313" key="2">
    <source>
        <dbReference type="Proteomes" id="UP001437256"/>
    </source>
</evidence>
<gene>
    <name evidence="1" type="ORF">AAF712_003899</name>
</gene>
<sequence>MAMYPELSWDQHFIRTLESQPPHYTAGILRRIMYDILKPKELGLNCRSLKLSLTILTNCAANAPQFNQAFVHHRSVYWVCLAMRRLAHKKAHSQREDFPFVVGCLKLCCSYLQATFEQYGHVAVVQALESRLILSLVKSVDYIKADQMIPNPNPPTDLGDQYKELFDTIAGYAMYHSVATALSKGLYRGGDYLGGTNKTTFKVEYLAFKKTVEERLTVLGEWNMHGMNCCTSGGVRVIFSWQP</sequence>
<evidence type="ECO:0000313" key="1">
    <source>
        <dbReference type="EMBL" id="KAL0068906.1"/>
    </source>
</evidence>
<accession>A0ABR3A4V2</accession>
<reference evidence="1 2" key="1">
    <citation type="submission" date="2024-05" db="EMBL/GenBank/DDBJ databases">
        <title>A draft genome resource for the thread blight pathogen Marasmius tenuissimus strain MS-2.</title>
        <authorList>
            <person name="Yulfo-Soto G.E."/>
            <person name="Baruah I.K."/>
            <person name="Amoako-Attah I."/>
            <person name="Bukari Y."/>
            <person name="Meinhardt L.W."/>
            <person name="Bailey B.A."/>
            <person name="Cohen S.P."/>
        </authorList>
    </citation>
    <scope>NUCLEOTIDE SEQUENCE [LARGE SCALE GENOMIC DNA]</scope>
    <source>
        <strain evidence="1 2">MS-2</strain>
    </source>
</reference>
<dbReference type="EMBL" id="JBBXMP010000015">
    <property type="protein sequence ID" value="KAL0068906.1"/>
    <property type="molecule type" value="Genomic_DNA"/>
</dbReference>
<organism evidence="1 2">
    <name type="scientific">Marasmius tenuissimus</name>
    <dbReference type="NCBI Taxonomy" id="585030"/>
    <lineage>
        <taxon>Eukaryota</taxon>
        <taxon>Fungi</taxon>
        <taxon>Dikarya</taxon>
        <taxon>Basidiomycota</taxon>
        <taxon>Agaricomycotina</taxon>
        <taxon>Agaricomycetes</taxon>
        <taxon>Agaricomycetidae</taxon>
        <taxon>Agaricales</taxon>
        <taxon>Marasmiineae</taxon>
        <taxon>Marasmiaceae</taxon>
        <taxon>Marasmius</taxon>
    </lineage>
</organism>
<keyword evidence="2" id="KW-1185">Reference proteome</keyword>
<protein>
    <submittedName>
        <fullName evidence="1">Uncharacterized protein</fullName>
    </submittedName>
</protein>